<dbReference type="AlphaFoldDB" id="A0AAV8WTV5"/>
<proteinExistence type="predicted"/>
<dbReference type="Proteomes" id="UP001162156">
    <property type="component" value="Unassembled WGS sequence"/>
</dbReference>
<comment type="caution">
    <text evidence="1">The sequence shown here is derived from an EMBL/GenBank/DDBJ whole genome shotgun (WGS) entry which is preliminary data.</text>
</comment>
<protein>
    <submittedName>
        <fullName evidence="1">Uncharacterized protein</fullName>
    </submittedName>
</protein>
<name>A0AAV8WTV5_9CUCU</name>
<reference evidence="1" key="1">
    <citation type="journal article" date="2023" name="Insect Mol. Biol.">
        <title>Genome sequencing provides insights into the evolution of gene families encoding plant cell wall-degrading enzymes in longhorned beetles.</title>
        <authorList>
            <person name="Shin N.R."/>
            <person name="Okamura Y."/>
            <person name="Kirsch R."/>
            <person name="Pauchet Y."/>
        </authorList>
    </citation>
    <scope>NUCLEOTIDE SEQUENCE</scope>
    <source>
        <strain evidence="1">RBIC_L_NR</strain>
    </source>
</reference>
<dbReference type="EMBL" id="JANEYF010004952">
    <property type="protein sequence ID" value="KAJ8929607.1"/>
    <property type="molecule type" value="Genomic_DNA"/>
</dbReference>
<keyword evidence="2" id="KW-1185">Reference proteome</keyword>
<sequence>MARKKKKRSVWVREWILKLESDGAYNRLMSELIIEDPMQFYNFMRMKAVDFEDLAIKVAPLVLKQDTKFRTAICVRKCLAVTLRFLASGKLAE</sequence>
<organism evidence="1 2">
    <name type="scientific">Rhamnusium bicolor</name>
    <dbReference type="NCBI Taxonomy" id="1586634"/>
    <lineage>
        <taxon>Eukaryota</taxon>
        <taxon>Metazoa</taxon>
        <taxon>Ecdysozoa</taxon>
        <taxon>Arthropoda</taxon>
        <taxon>Hexapoda</taxon>
        <taxon>Insecta</taxon>
        <taxon>Pterygota</taxon>
        <taxon>Neoptera</taxon>
        <taxon>Endopterygota</taxon>
        <taxon>Coleoptera</taxon>
        <taxon>Polyphaga</taxon>
        <taxon>Cucujiformia</taxon>
        <taxon>Chrysomeloidea</taxon>
        <taxon>Cerambycidae</taxon>
        <taxon>Lepturinae</taxon>
        <taxon>Rhagiini</taxon>
        <taxon>Rhamnusium</taxon>
    </lineage>
</organism>
<gene>
    <name evidence="1" type="ORF">NQ314_017714</name>
</gene>
<evidence type="ECO:0000313" key="2">
    <source>
        <dbReference type="Proteomes" id="UP001162156"/>
    </source>
</evidence>
<evidence type="ECO:0000313" key="1">
    <source>
        <dbReference type="EMBL" id="KAJ8929607.1"/>
    </source>
</evidence>
<accession>A0AAV8WTV5</accession>